<dbReference type="Pfam" id="PF00557">
    <property type="entry name" value="Peptidase_M24"/>
    <property type="match status" value="1"/>
</dbReference>
<keyword evidence="8" id="KW-1185">Reference proteome</keyword>
<evidence type="ECO:0000313" key="8">
    <source>
        <dbReference type="Proteomes" id="UP000279446"/>
    </source>
</evidence>
<dbReference type="SUPFAM" id="SSF55920">
    <property type="entry name" value="Creatinase/aminopeptidase"/>
    <property type="match status" value="1"/>
</dbReference>
<proteinExistence type="inferred from homology"/>
<feature type="domain" description="Peptidase M24" evidence="5">
    <location>
        <begin position="138"/>
        <end position="340"/>
    </location>
</feature>
<dbReference type="Pfam" id="PF01321">
    <property type="entry name" value="Creatinase_N"/>
    <property type="match status" value="1"/>
</dbReference>
<dbReference type="PANTHER" id="PTHR46112:SF3">
    <property type="entry name" value="AMINOPEPTIDASE YPDF"/>
    <property type="match status" value="1"/>
</dbReference>
<dbReference type="PROSITE" id="PS00491">
    <property type="entry name" value="PROLINE_PEPTIDASE"/>
    <property type="match status" value="1"/>
</dbReference>
<comment type="caution">
    <text evidence="7">The sequence shown here is derived from an EMBL/GenBank/DDBJ whole genome shotgun (WGS) entry which is preliminary data.</text>
</comment>
<sequence>MANTRVIRLREALELQNLEAILITGEVNRRYLTGFTGSSGYVLITGQRAYLLTDFRYMVQASEQAVGFEIVEHAASVTDTLKELLQAGQISRLGFEEENVVYSTYRSYETALSPCQLIPVAGLVEDLRVFKDEEELAIMKQAADLADRTFHHMLGVLRPGVTELDMALELEVFMRKNGATSSSFETIIASGERSALPHGVASERVIKGNEFVKMDFGALLNGYCSDITRTVVLGTPNDKHREIYDIVLEAQLHTLEFLRPGMTGREADALARDVITRYGYGDQFGHSTGHGLGMEVHEAPRLSKLSDTVLQPGMVVTVEPGIYLPGFGGVRIEDDVVITENGIRRLTESTKDFTVIA</sequence>
<evidence type="ECO:0000313" key="7">
    <source>
        <dbReference type="EMBL" id="RUT47777.1"/>
    </source>
</evidence>
<gene>
    <name evidence="7" type="ORF">EJP82_05190</name>
</gene>
<dbReference type="OrthoDB" id="9806388at2"/>
<evidence type="ECO:0000256" key="4">
    <source>
        <dbReference type="ARBA" id="ARBA00022801"/>
    </source>
</evidence>
<evidence type="ECO:0000256" key="1">
    <source>
        <dbReference type="ARBA" id="ARBA00001936"/>
    </source>
</evidence>
<dbReference type="InterPro" id="IPR001714">
    <property type="entry name" value="Pept_M24_MAP"/>
</dbReference>
<keyword evidence="3" id="KW-0479">Metal-binding</keyword>
<organism evidence="7 8">
    <name type="scientific">Paenibacillus anaericanus</name>
    <dbReference type="NCBI Taxonomy" id="170367"/>
    <lineage>
        <taxon>Bacteria</taxon>
        <taxon>Bacillati</taxon>
        <taxon>Bacillota</taxon>
        <taxon>Bacilli</taxon>
        <taxon>Bacillales</taxon>
        <taxon>Paenibacillaceae</taxon>
        <taxon>Paenibacillus</taxon>
    </lineage>
</organism>
<dbReference type="EMBL" id="RZNY01000003">
    <property type="protein sequence ID" value="RUT47777.1"/>
    <property type="molecule type" value="Genomic_DNA"/>
</dbReference>
<dbReference type="FunFam" id="3.90.230.10:FF:000014">
    <property type="entry name" value="Aminopeptidase P family protein"/>
    <property type="match status" value="1"/>
</dbReference>
<dbReference type="InterPro" id="IPR001131">
    <property type="entry name" value="Peptidase_M24B_aminopep-P_CS"/>
</dbReference>
<dbReference type="GO" id="GO:0008235">
    <property type="term" value="F:metalloexopeptidase activity"/>
    <property type="evidence" value="ECO:0007669"/>
    <property type="project" value="UniProtKB-ARBA"/>
</dbReference>
<dbReference type="GO" id="GO:0004177">
    <property type="term" value="F:aminopeptidase activity"/>
    <property type="evidence" value="ECO:0007669"/>
    <property type="project" value="UniProtKB-KW"/>
</dbReference>
<evidence type="ECO:0000256" key="2">
    <source>
        <dbReference type="ARBA" id="ARBA00008766"/>
    </source>
</evidence>
<keyword evidence="7" id="KW-0645">Protease</keyword>
<comment type="cofactor">
    <cofactor evidence="1">
        <name>Mn(2+)</name>
        <dbReference type="ChEBI" id="CHEBI:29035"/>
    </cofactor>
</comment>
<protein>
    <submittedName>
        <fullName evidence="7">Aminopeptidase P family protein</fullName>
    </submittedName>
</protein>
<dbReference type="CDD" id="cd01092">
    <property type="entry name" value="APP-like"/>
    <property type="match status" value="1"/>
</dbReference>
<dbReference type="RefSeq" id="WP_127190974.1">
    <property type="nucleotide sequence ID" value="NZ_RZNY01000003.1"/>
</dbReference>
<keyword evidence="7" id="KW-0031">Aminopeptidase</keyword>
<dbReference type="AlphaFoldDB" id="A0A433YD44"/>
<feature type="domain" description="Creatinase N-terminal" evidence="6">
    <location>
        <begin position="5"/>
        <end position="129"/>
    </location>
</feature>
<accession>A0A433YD44</accession>
<dbReference type="Gene3D" id="3.90.230.10">
    <property type="entry name" value="Creatinase/methionine aminopeptidase superfamily"/>
    <property type="match status" value="1"/>
</dbReference>
<dbReference type="PRINTS" id="PR00599">
    <property type="entry name" value="MAPEPTIDASE"/>
</dbReference>
<evidence type="ECO:0000259" key="5">
    <source>
        <dbReference type="Pfam" id="PF00557"/>
    </source>
</evidence>
<dbReference type="Proteomes" id="UP000279446">
    <property type="component" value="Unassembled WGS sequence"/>
</dbReference>
<dbReference type="PANTHER" id="PTHR46112">
    <property type="entry name" value="AMINOPEPTIDASE"/>
    <property type="match status" value="1"/>
</dbReference>
<dbReference type="InterPro" id="IPR000587">
    <property type="entry name" value="Creatinase_N"/>
</dbReference>
<dbReference type="InterPro" id="IPR029149">
    <property type="entry name" value="Creatin/AminoP/Spt16_N"/>
</dbReference>
<dbReference type="GO" id="GO:0046872">
    <property type="term" value="F:metal ion binding"/>
    <property type="evidence" value="ECO:0007669"/>
    <property type="project" value="UniProtKB-KW"/>
</dbReference>
<dbReference type="SUPFAM" id="SSF53092">
    <property type="entry name" value="Creatinase/prolidase N-terminal domain"/>
    <property type="match status" value="1"/>
</dbReference>
<dbReference type="InterPro" id="IPR000994">
    <property type="entry name" value="Pept_M24"/>
</dbReference>
<reference evidence="7 8" key="1">
    <citation type="submission" date="2018-12" db="EMBL/GenBank/DDBJ databases">
        <authorList>
            <person name="Sun L."/>
            <person name="Chen Z."/>
        </authorList>
    </citation>
    <scope>NUCLEOTIDE SEQUENCE [LARGE SCALE GENOMIC DNA]</scope>
    <source>
        <strain evidence="7 8">DSM 15890</strain>
    </source>
</reference>
<keyword evidence="4" id="KW-0378">Hydrolase</keyword>
<dbReference type="InterPro" id="IPR036005">
    <property type="entry name" value="Creatinase/aminopeptidase-like"/>
</dbReference>
<evidence type="ECO:0000256" key="3">
    <source>
        <dbReference type="ARBA" id="ARBA00022723"/>
    </source>
</evidence>
<dbReference type="Gene3D" id="3.40.350.10">
    <property type="entry name" value="Creatinase/prolidase N-terminal domain"/>
    <property type="match status" value="1"/>
</dbReference>
<dbReference type="InterPro" id="IPR050659">
    <property type="entry name" value="Peptidase_M24B"/>
</dbReference>
<evidence type="ECO:0000259" key="6">
    <source>
        <dbReference type="Pfam" id="PF01321"/>
    </source>
</evidence>
<name>A0A433YD44_9BACL</name>
<comment type="similarity">
    <text evidence="2">Belongs to the peptidase M24B family.</text>
</comment>